<dbReference type="AlphaFoldDB" id="A0A0R1LMH4"/>
<keyword evidence="2" id="KW-1185">Reference proteome</keyword>
<dbReference type="PATRIC" id="fig|1423776.4.peg.1939"/>
<evidence type="ECO:0000313" key="2">
    <source>
        <dbReference type="Proteomes" id="UP000051160"/>
    </source>
</evidence>
<comment type="caution">
    <text evidence="1">The sequence shown here is derived from an EMBL/GenBank/DDBJ whole genome shotgun (WGS) entry which is preliminary data.</text>
</comment>
<proteinExistence type="predicted"/>
<reference evidence="1 2" key="1">
    <citation type="journal article" date="2015" name="Genome Announc.">
        <title>Expanding the biotechnology potential of lactobacilli through comparative genomics of 213 strains and associated genera.</title>
        <authorList>
            <person name="Sun Z."/>
            <person name="Harris H.M."/>
            <person name="McCann A."/>
            <person name="Guo C."/>
            <person name="Argimon S."/>
            <person name="Zhang W."/>
            <person name="Yang X."/>
            <person name="Jeffery I.B."/>
            <person name="Cooney J.C."/>
            <person name="Kagawa T.F."/>
            <person name="Liu W."/>
            <person name="Song Y."/>
            <person name="Salvetti E."/>
            <person name="Wrobel A."/>
            <person name="Rasinkangas P."/>
            <person name="Parkhill J."/>
            <person name="Rea M.C."/>
            <person name="O'Sullivan O."/>
            <person name="Ritari J."/>
            <person name="Douillard F.P."/>
            <person name="Paul Ross R."/>
            <person name="Yang R."/>
            <person name="Briner A.E."/>
            <person name="Felis G.E."/>
            <person name="de Vos W.M."/>
            <person name="Barrangou R."/>
            <person name="Klaenhammer T.R."/>
            <person name="Caufield P.W."/>
            <person name="Cui Y."/>
            <person name="Zhang H."/>
            <person name="O'Toole P.W."/>
        </authorList>
    </citation>
    <scope>NUCLEOTIDE SEQUENCE [LARGE SCALE GENOMIC DNA]</scope>
    <source>
        <strain evidence="1 2">DSM 19909</strain>
    </source>
</reference>
<dbReference type="EMBL" id="AZEE01000030">
    <property type="protein sequence ID" value="KRK97053.1"/>
    <property type="molecule type" value="Genomic_DNA"/>
</dbReference>
<gene>
    <name evidence="1" type="ORF">FD04_GL001913</name>
</gene>
<name>A0A0R1LMH4_9LACO</name>
<sequence length="147" mass="17525">MTLTTFGTLTTHASAKHHYVVIPKSLRGTWYAQNLDDSSKFDKVVFSKYKYYWKDANNKHGYTISGKKWESSEKHVELFVSKRSSHGYYTIGQYASDEWPAWKKSHSYLWDNNGKRYKYVCLTEHSPLPDEYGNFEYTHYFKRSAWY</sequence>
<organism evidence="1 2">
    <name type="scientific">Secundilactobacillus odoratitofui DSM 19909 = JCM 15043</name>
    <dbReference type="NCBI Taxonomy" id="1423776"/>
    <lineage>
        <taxon>Bacteria</taxon>
        <taxon>Bacillati</taxon>
        <taxon>Bacillota</taxon>
        <taxon>Bacilli</taxon>
        <taxon>Lactobacillales</taxon>
        <taxon>Lactobacillaceae</taxon>
        <taxon>Secundilactobacillus</taxon>
    </lineage>
</organism>
<protein>
    <submittedName>
        <fullName evidence="1">Uncharacterized protein</fullName>
    </submittedName>
</protein>
<dbReference type="Proteomes" id="UP000051160">
    <property type="component" value="Unassembled WGS sequence"/>
</dbReference>
<accession>A0A0R1LMH4</accession>
<evidence type="ECO:0000313" key="1">
    <source>
        <dbReference type="EMBL" id="KRK97053.1"/>
    </source>
</evidence>